<dbReference type="AlphaFoldDB" id="A0A1S1J5X0"/>
<dbReference type="OrthoDB" id="1363242at2"/>
<dbReference type="Proteomes" id="UP000180252">
    <property type="component" value="Unassembled WGS sequence"/>
</dbReference>
<comment type="caution">
    <text evidence="1">The sequence shown here is derived from an EMBL/GenBank/DDBJ whole genome shotgun (WGS) entry which is preliminary data.</text>
</comment>
<evidence type="ECO:0000313" key="2">
    <source>
        <dbReference type="EMBL" id="OXB16647.1"/>
    </source>
</evidence>
<protein>
    <submittedName>
        <fullName evidence="1">Uncharacterized protein</fullName>
    </submittedName>
</protein>
<dbReference type="EMBL" id="MIKE01000023">
    <property type="protein sequence ID" value="OHT45001.1"/>
    <property type="molecule type" value="Genomic_DNA"/>
</dbReference>
<evidence type="ECO:0000313" key="1">
    <source>
        <dbReference type="EMBL" id="OHT45001.1"/>
    </source>
</evidence>
<reference evidence="3" key="1">
    <citation type="submission" date="2016-09" db="EMBL/GenBank/DDBJ databases">
        <authorList>
            <person name="Chen S."/>
            <person name="Walker E."/>
        </authorList>
    </citation>
    <scope>NUCLEOTIDE SEQUENCE [LARGE SCALE GENOMIC DNA]</scope>
    <source>
        <strain evidence="3">MSU</strain>
    </source>
</reference>
<accession>A0A1S1J5X0</accession>
<sequence length="165" mass="18915">MKLLFFYFIVVLSSYSQTSFHGILKSLNGVSETNISESNRASFYLGKDSFDKFTSNKILDLYKDSSTKAEYCIIPISISSEFNIYVQIPSFILKEKKNLVTTNVYGSYLIFDKKDSKLYRIDCESSCGSVYKKNKNVLITNSSFNMLMPSVFILDKDLKNLKKVM</sequence>
<dbReference type="STRING" id="1278819.BHE19_09820"/>
<organism evidence="1 3">
    <name type="scientific">Flavobacterium tructae</name>
    <dbReference type="NCBI Taxonomy" id="1114873"/>
    <lineage>
        <taxon>Bacteria</taxon>
        <taxon>Pseudomonadati</taxon>
        <taxon>Bacteroidota</taxon>
        <taxon>Flavobacteriia</taxon>
        <taxon>Flavobacteriales</taxon>
        <taxon>Flavobacteriaceae</taxon>
        <taxon>Flavobacterium</taxon>
    </lineage>
</organism>
<reference evidence="1" key="2">
    <citation type="submission" date="2016-09" db="EMBL/GenBank/DDBJ databases">
        <authorList>
            <person name="Capua I."/>
            <person name="De Benedictis P."/>
            <person name="Joannis T."/>
            <person name="Lombin L.H."/>
            <person name="Cattoli G."/>
        </authorList>
    </citation>
    <scope>NUCLEOTIDE SEQUENCE [LARGE SCALE GENOMIC DNA]</scope>
    <source>
        <strain evidence="1">MSU</strain>
    </source>
</reference>
<evidence type="ECO:0000313" key="4">
    <source>
        <dbReference type="Proteomes" id="UP000198319"/>
    </source>
</evidence>
<dbReference type="Proteomes" id="UP000198319">
    <property type="component" value="Unassembled WGS sequence"/>
</dbReference>
<dbReference type="RefSeq" id="WP_070907330.1">
    <property type="nucleotide sequence ID" value="NZ_MIKE01000023.1"/>
</dbReference>
<proteinExistence type="predicted"/>
<name>A0A1S1J5X0_9FLAO</name>
<keyword evidence="4" id="KW-1185">Reference proteome</keyword>
<gene>
    <name evidence="2" type="ORF">B0A71_19480</name>
    <name evidence="1" type="ORF">BHE19_09820</name>
</gene>
<dbReference type="EMBL" id="MUHG01000028">
    <property type="protein sequence ID" value="OXB16647.1"/>
    <property type="molecule type" value="Genomic_DNA"/>
</dbReference>
<reference evidence="2 4" key="3">
    <citation type="submission" date="2016-11" db="EMBL/GenBank/DDBJ databases">
        <title>Whole genomes of Flavobacteriaceae.</title>
        <authorList>
            <person name="Stine C."/>
            <person name="Li C."/>
            <person name="Tadesse D."/>
        </authorList>
    </citation>
    <scope>NUCLEOTIDE SEQUENCE [LARGE SCALE GENOMIC DNA]</scope>
    <source>
        <strain evidence="2 4">ATCC BAA-2541</strain>
    </source>
</reference>
<evidence type="ECO:0000313" key="3">
    <source>
        <dbReference type="Proteomes" id="UP000180252"/>
    </source>
</evidence>